<dbReference type="NCBIfam" id="TIGR00034">
    <property type="entry name" value="aroFGH"/>
    <property type="match status" value="1"/>
</dbReference>
<dbReference type="SUPFAM" id="SSF51569">
    <property type="entry name" value="Aldolase"/>
    <property type="match status" value="1"/>
</dbReference>
<dbReference type="Pfam" id="PF00793">
    <property type="entry name" value="DAHP_synth_1"/>
    <property type="match status" value="1"/>
</dbReference>
<sequence>MNQPTADLRIRATKPLIAPAVLEDDLPLTAASAALIARSRRDIAAILTGQDDRLLVIVGPCSIHDPAAALDYAQRLRDLAPLYADTLLLVMRVYFEKPRTVVGWKGLINDPFLDGSFQINAGLRLARKLMLDVVALGLPVATEFLDTTLGQYYADLVSWGAIGARTVESQIHRELASGLSMPVGFKNRTDGDLQVAIDAIRSARHPHWFPSLTREGAPAVMGTTGNEHTHLVLRGGTRGPNFSADHLRAATELLRANQLPPHVMIDCSHANSGKDAERQPAVAAELAAQLAAGERALAAVMLESHLVGGTQDYRAEPRVYGRSITDACLSWEKTLPVLATLAAAVRARRTRTAPAS</sequence>
<dbReference type="GO" id="GO:0008652">
    <property type="term" value="P:amino acid biosynthetic process"/>
    <property type="evidence" value="ECO:0007669"/>
    <property type="project" value="UniProtKB-KW"/>
</dbReference>
<dbReference type="NCBIfam" id="NF009396">
    <property type="entry name" value="PRK12756.1"/>
    <property type="match status" value="1"/>
</dbReference>
<evidence type="ECO:0000256" key="5">
    <source>
        <dbReference type="ARBA" id="ARBA00022679"/>
    </source>
</evidence>
<dbReference type="KEGG" id="ole:K0B96_00495"/>
<keyword evidence="4 8" id="KW-0028">Amino-acid biosynthesis</keyword>
<dbReference type="PIRSF" id="PIRSF001361">
    <property type="entry name" value="DAHP_synthase"/>
    <property type="match status" value="1"/>
</dbReference>
<dbReference type="InterPro" id="IPR006219">
    <property type="entry name" value="DAHP_synth_1"/>
</dbReference>
<dbReference type="InterPro" id="IPR013785">
    <property type="entry name" value="Aldolase_TIM"/>
</dbReference>
<evidence type="ECO:0000256" key="3">
    <source>
        <dbReference type="ARBA" id="ARBA00007985"/>
    </source>
</evidence>
<dbReference type="AlphaFoldDB" id="A0A8F9TU59"/>
<accession>A0A8F9TU59</accession>
<evidence type="ECO:0000256" key="6">
    <source>
        <dbReference type="ARBA" id="ARBA00023141"/>
    </source>
</evidence>
<dbReference type="RefSeq" id="WP_220162581.1">
    <property type="nucleotide sequence ID" value="NZ_CP080507.1"/>
</dbReference>
<dbReference type="PANTHER" id="PTHR21225:SF12">
    <property type="entry name" value="PHOSPHO-2-DEHYDRO-3-DEOXYHEPTONATE ALDOLASE, TYROSINE-INHIBITED"/>
    <property type="match status" value="1"/>
</dbReference>
<dbReference type="GO" id="GO:0005737">
    <property type="term" value="C:cytoplasm"/>
    <property type="evidence" value="ECO:0007669"/>
    <property type="project" value="TreeGrafter"/>
</dbReference>
<dbReference type="Proteomes" id="UP000825051">
    <property type="component" value="Chromosome"/>
</dbReference>
<comment type="pathway">
    <text evidence="2 8">Metabolic intermediate biosynthesis; chorismate biosynthesis; chorismate from D-erythrose 4-phosphate and phosphoenolpyruvate: step 1/7.</text>
</comment>
<dbReference type="GO" id="GO:0009073">
    <property type="term" value="P:aromatic amino acid family biosynthetic process"/>
    <property type="evidence" value="ECO:0007669"/>
    <property type="project" value="UniProtKB-KW"/>
</dbReference>
<evidence type="ECO:0000256" key="7">
    <source>
        <dbReference type="ARBA" id="ARBA00047508"/>
    </source>
</evidence>
<evidence type="ECO:0000256" key="8">
    <source>
        <dbReference type="PIRNR" id="PIRNR001361"/>
    </source>
</evidence>
<evidence type="ECO:0000313" key="11">
    <source>
        <dbReference type="Proteomes" id="UP000825051"/>
    </source>
</evidence>
<dbReference type="EMBL" id="CP080507">
    <property type="protein sequence ID" value="QYM79126.1"/>
    <property type="molecule type" value="Genomic_DNA"/>
</dbReference>
<evidence type="ECO:0000313" key="10">
    <source>
        <dbReference type="EMBL" id="QYM79126.1"/>
    </source>
</evidence>
<evidence type="ECO:0000256" key="1">
    <source>
        <dbReference type="ARBA" id="ARBA00003726"/>
    </source>
</evidence>
<dbReference type="PANTHER" id="PTHR21225">
    <property type="entry name" value="PHOSPHO-2-DEHYDRO-3-DEOXYHEPTONATE ALDOLASE DAHP SYNTHETASE"/>
    <property type="match status" value="1"/>
</dbReference>
<dbReference type="InterPro" id="IPR006218">
    <property type="entry name" value="DAHP1/KDSA"/>
</dbReference>
<dbReference type="GO" id="GO:0009423">
    <property type="term" value="P:chorismate biosynthetic process"/>
    <property type="evidence" value="ECO:0007669"/>
    <property type="project" value="UniProtKB-UniPathway"/>
</dbReference>
<dbReference type="UniPathway" id="UPA00053">
    <property type="reaction ID" value="UER00084"/>
</dbReference>
<proteinExistence type="inferred from homology"/>
<comment type="catalytic activity">
    <reaction evidence="7 8">
        <text>D-erythrose 4-phosphate + phosphoenolpyruvate + H2O = 7-phospho-2-dehydro-3-deoxy-D-arabino-heptonate + phosphate</text>
        <dbReference type="Rhea" id="RHEA:14717"/>
        <dbReference type="ChEBI" id="CHEBI:15377"/>
        <dbReference type="ChEBI" id="CHEBI:16897"/>
        <dbReference type="ChEBI" id="CHEBI:43474"/>
        <dbReference type="ChEBI" id="CHEBI:58394"/>
        <dbReference type="ChEBI" id="CHEBI:58702"/>
        <dbReference type="EC" id="2.5.1.54"/>
    </reaction>
</comment>
<dbReference type="GO" id="GO:0003849">
    <property type="term" value="F:3-deoxy-7-phosphoheptulonate synthase activity"/>
    <property type="evidence" value="ECO:0007669"/>
    <property type="project" value="UniProtKB-EC"/>
</dbReference>
<keyword evidence="5 8" id="KW-0808">Transferase</keyword>
<name>A0A8F9TU59_9BACT</name>
<dbReference type="Gene3D" id="3.20.20.70">
    <property type="entry name" value="Aldolase class I"/>
    <property type="match status" value="1"/>
</dbReference>
<dbReference type="NCBIfam" id="NF009395">
    <property type="entry name" value="PRK12755.1"/>
    <property type="match status" value="1"/>
</dbReference>
<keyword evidence="6 8" id="KW-0057">Aromatic amino acid biosynthesis</keyword>
<evidence type="ECO:0000256" key="4">
    <source>
        <dbReference type="ARBA" id="ARBA00022605"/>
    </source>
</evidence>
<reference evidence="10" key="1">
    <citation type="submission" date="2021-08" db="EMBL/GenBank/DDBJ databases">
        <title>Genome of a novel bacterium of the phylum Verrucomicrobia, Oleiharenicola sp. KSB-15.</title>
        <authorList>
            <person name="Chung J.-H."/>
            <person name="Ahn J.-H."/>
            <person name="Yoon Y."/>
            <person name="Kim D.-Y."/>
            <person name="An S.-H."/>
            <person name="Park I."/>
            <person name="Yeon J."/>
        </authorList>
    </citation>
    <scope>NUCLEOTIDE SEQUENCE</scope>
    <source>
        <strain evidence="10">KSB-15</strain>
    </source>
</reference>
<comment type="function">
    <text evidence="1 8">Stereospecific condensation of phosphoenolpyruvate (PEP) and D-erythrose-4-phosphate (E4P) giving rise to 3-deoxy-D-arabino-heptulosonate-7-phosphate (DAHP).</text>
</comment>
<feature type="domain" description="DAHP synthetase I/KDSA" evidence="9">
    <location>
        <begin position="45"/>
        <end position="334"/>
    </location>
</feature>
<organism evidence="10 11">
    <name type="scientific">Horticoccus luteus</name>
    <dbReference type="NCBI Taxonomy" id="2862869"/>
    <lineage>
        <taxon>Bacteria</taxon>
        <taxon>Pseudomonadati</taxon>
        <taxon>Verrucomicrobiota</taxon>
        <taxon>Opitutia</taxon>
        <taxon>Opitutales</taxon>
        <taxon>Opitutaceae</taxon>
        <taxon>Horticoccus</taxon>
    </lineage>
</organism>
<protein>
    <recommendedName>
        <fullName evidence="8">Phospho-2-dehydro-3-deoxyheptonate aldolase</fullName>
        <ecNumber evidence="8">2.5.1.54</ecNumber>
    </recommendedName>
</protein>
<comment type="similarity">
    <text evidence="3 8">Belongs to the class-I DAHP synthase family.</text>
</comment>
<dbReference type="EC" id="2.5.1.54" evidence="8"/>
<dbReference type="GO" id="GO:0042802">
    <property type="term" value="F:identical protein binding"/>
    <property type="evidence" value="ECO:0007669"/>
    <property type="project" value="UniProtKB-ARBA"/>
</dbReference>
<evidence type="ECO:0000256" key="2">
    <source>
        <dbReference type="ARBA" id="ARBA00004688"/>
    </source>
</evidence>
<evidence type="ECO:0000259" key="9">
    <source>
        <dbReference type="Pfam" id="PF00793"/>
    </source>
</evidence>
<gene>
    <name evidence="10" type="ORF">K0B96_00495</name>
</gene>
<dbReference type="FunFam" id="3.20.20.70:FF:000005">
    <property type="entry name" value="Phospho-2-dehydro-3-deoxyheptonate aldolase"/>
    <property type="match status" value="1"/>
</dbReference>
<keyword evidence="11" id="KW-1185">Reference proteome</keyword>